<dbReference type="Proteomes" id="UP000066487">
    <property type="component" value="Chromosome"/>
</dbReference>
<dbReference type="PANTHER" id="PTHR40275:SF1">
    <property type="entry name" value="SSL7038 PROTEIN"/>
    <property type="match status" value="1"/>
</dbReference>
<dbReference type="PANTHER" id="PTHR40275">
    <property type="entry name" value="SSL7038 PROTEIN"/>
    <property type="match status" value="1"/>
</dbReference>
<dbReference type="NCBIfam" id="TIGR02684">
    <property type="entry name" value="dnstrm_HI1420"/>
    <property type="match status" value="1"/>
</dbReference>
<protein>
    <submittedName>
        <fullName evidence="1">Addiction module antitoxin</fullName>
    </submittedName>
</protein>
<dbReference type="AlphaFoldDB" id="A0A0N9VYN3"/>
<evidence type="ECO:0000313" key="2">
    <source>
        <dbReference type="Proteomes" id="UP000066487"/>
    </source>
</evidence>
<dbReference type="InterPro" id="IPR014057">
    <property type="entry name" value="HI1420"/>
</dbReference>
<dbReference type="EMBL" id="CP012830">
    <property type="protein sequence ID" value="ALI03753.1"/>
    <property type="molecule type" value="Genomic_DNA"/>
</dbReference>
<dbReference type="InterPro" id="IPR010982">
    <property type="entry name" value="Lambda_DNA-bd_dom_sf"/>
</dbReference>
<reference evidence="1 2" key="2">
    <citation type="journal article" date="2018" name="Nature">
        <title>Mutant phenotypes for thousands of bacterial genes of unknown function.</title>
        <authorList>
            <person name="Price M.N."/>
            <person name="Wetmore K.M."/>
            <person name="Waters R.J."/>
            <person name="Callaghan M."/>
            <person name="Ray J."/>
            <person name="Liu H."/>
            <person name="Kuehl J.V."/>
            <person name="Melnyk R.A."/>
            <person name="Lamson J.S."/>
            <person name="Suh Y."/>
            <person name="Carlson H.K."/>
            <person name="Esquivel Z."/>
            <person name="Sadeeshkumar H."/>
            <person name="Chakraborty R."/>
            <person name="Zane G.M."/>
            <person name="Rubin B.E."/>
            <person name="Wall J.D."/>
            <person name="Visel A."/>
            <person name="Bristow J."/>
            <person name="Blow M.J."/>
            <person name="Arkin A.P."/>
            <person name="Deutschbauer A.M."/>
        </authorList>
    </citation>
    <scope>NUCLEOTIDE SEQUENCE [LARGE SCALE GENOMIC DNA]</scope>
    <source>
        <strain evidence="1 2">FW300-N2E3</strain>
    </source>
</reference>
<proteinExistence type="predicted"/>
<evidence type="ECO:0000313" key="1">
    <source>
        <dbReference type="EMBL" id="ALI03753.1"/>
    </source>
</evidence>
<reference evidence="2" key="1">
    <citation type="submission" date="2015-09" db="EMBL/GenBank/DDBJ databases">
        <title>Whole genome sequence of Pseudomonas fluorescens FW300-N2E3.</title>
        <authorList>
            <person name="Ray J."/>
            <person name="Melnyk R."/>
            <person name="Deutschbauer A."/>
        </authorList>
    </citation>
    <scope>NUCLEOTIDE SEQUENCE [LARGE SCALE GENOMIC DNA]</scope>
    <source>
        <strain evidence="2">FW300-N2E3</strain>
    </source>
</reference>
<dbReference type="SUPFAM" id="SSF47413">
    <property type="entry name" value="lambda repressor-like DNA-binding domains"/>
    <property type="match status" value="1"/>
</dbReference>
<dbReference type="Pfam" id="PF21716">
    <property type="entry name" value="dnstrm_HI1420"/>
    <property type="match status" value="1"/>
</dbReference>
<name>A0A0N9VYN3_PSEFL</name>
<dbReference type="GO" id="GO:0003677">
    <property type="term" value="F:DNA binding"/>
    <property type="evidence" value="ECO:0007669"/>
    <property type="project" value="InterPro"/>
</dbReference>
<accession>A0A0N9VYN3</accession>
<sequence length="96" mass="10329">MSDTLMPFDMAELLDTDEAVGEYLSQVLAEGDTDEFIRAVGYVAKARGMAQIANDSGLGRASLYKAFSPGAKPRFDTVIKVMRAMGIELHATVGRA</sequence>
<dbReference type="RefSeq" id="WP_054596996.1">
    <property type="nucleotide sequence ID" value="NZ_CP012830.1"/>
</dbReference>
<gene>
    <name evidence="1" type="ORF">AO353_22765</name>
</gene>
<organism evidence="1 2">
    <name type="scientific">Pseudomonas fluorescens</name>
    <dbReference type="NCBI Taxonomy" id="294"/>
    <lineage>
        <taxon>Bacteria</taxon>
        <taxon>Pseudomonadati</taxon>
        <taxon>Pseudomonadota</taxon>
        <taxon>Gammaproteobacteria</taxon>
        <taxon>Pseudomonadales</taxon>
        <taxon>Pseudomonadaceae</taxon>
        <taxon>Pseudomonas</taxon>
    </lineage>
</organism>
<dbReference type="OrthoDB" id="9798416at2"/>